<gene>
    <name evidence="4" type="ORF">GS398_00510</name>
</gene>
<dbReference type="InterPro" id="IPR006860">
    <property type="entry name" value="FecR"/>
</dbReference>
<protein>
    <submittedName>
        <fullName evidence="4">DUF4974 domain-containing protein</fullName>
    </submittedName>
</protein>
<proteinExistence type="predicted"/>
<dbReference type="AlphaFoldDB" id="A0A7K1XS42"/>
<evidence type="ECO:0000313" key="5">
    <source>
        <dbReference type="Proteomes" id="UP000451233"/>
    </source>
</evidence>
<dbReference type="Gene3D" id="3.55.50.30">
    <property type="match status" value="1"/>
</dbReference>
<dbReference type="Proteomes" id="UP000451233">
    <property type="component" value="Unassembled WGS sequence"/>
</dbReference>
<dbReference type="InterPro" id="IPR012373">
    <property type="entry name" value="Ferrdict_sens_TM"/>
</dbReference>
<sequence>MGKRLSGASTADEDRELDELFKSDPDAWFSYEVMRATEVKDPIPDAIVEEIHSMLEVSGPTADVIPFYRKSLVRWSAVACVAAVVCWFVFARTSRLSGSNEIVAQNGTSTEVTLPDGTTVKLNAGSRLSYARDFVSRPTREVTLTGEAYFTVIHDERHPFIIHTADISIIDLGTIFNVRAYPDDHLTETTLIDGSVEVLLRKGESPGKIVLKPNEKLLYNANGSTDKSGNQTGTFEISAVTPAHGTKNEFVETAWIDNKMVFRNERFGDLARRMERRYNLEIAFSDEELKSVHLTGTISNETVDEAMKLLQATTSFKYTIAEGKLTLGLY</sequence>
<dbReference type="PIRSF" id="PIRSF018266">
    <property type="entry name" value="FecR"/>
    <property type="match status" value="1"/>
</dbReference>
<accession>A0A7K1XS42</accession>
<evidence type="ECO:0000313" key="4">
    <source>
        <dbReference type="EMBL" id="MXV13770.1"/>
    </source>
</evidence>
<evidence type="ECO:0000259" key="3">
    <source>
        <dbReference type="Pfam" id="PF16344"/>
    </source>
</evidence>
<evidence type="ECO:0000259" key="2">
    <source>
        <dbReference type="Pfam" id="PF04773"/>
    </source>
</evidence>
<keyword evidence="1" id="KW-0472">Membrane</keyword>
<name>A0A7K1XS42_9SPHI</name>
<keyword evidence="1" id="KW-1133">Transmembrane helix</keyword>
<dbReference type="Gene3D" id="2.60.120.1440">
    <property type="match status" value="1"/>
</dbReference>
<dbReference type="PANTHER" id="PTHR30273:SF2">
    <property type="entry name" value="PROTEIN FECR"/>
    <property type="match status" value="1"/>
</dbReference>
<dbReference type="PANTHER" id="PTHR30273">
    <property type="entry name" value="PERIPLASMIC SIGNAL SENSOR AND SIGMA FACTOR ACTIVATOR FECR-RELATED"/>
    <property type="match status" value="1"/>
</dbReference>
<keyword evidence="5" id="KW-1185">Reference proteome</keyword>
<evidence type="ECO:0000256" key="1">
    <source>
        <dbReference type="SAM" id="Phobius"/>
    </source>
</evidence>
<dbReference type="GO" id="GO:0016989">
    <property type="term" value="F:sigma factor antagonist activity"/>
    <property type="evidence" value="ECO:0007669"/>
    <property type="project" value="TreeGrafter"/>
</dbReference>
<organism evidence="4 5">
    <name type="scientific">Hufsiella ginkgonis</name>
    <dbReference type="NCBI Taxonomy" id="2695274"/>
    <lineage>
        <taxon>Bacteria</taxon>
        <taxon>Pseudomonadati</taxon>
        <taxon>Bacteroidota</taxon>
        <taxon>Sphingobacteriia</taxon>
        <taxon>Sphingobacteriales</taxon>
        <taxon>Sphingobacteriaceae</taxon>
        <taxon>Hufsiella</taxon>
    </lineage>
</organism>
<dbReference type="Pfam" id="PF04773">
    <property type="entry name" value="FecR"/>
    <property type="match status" value="1"/>
</dbReference>
<comment type="caution">
    <text evidence="4">The sequence shown here is derived from an EMBL/GenBank/DDBJ whole genome shotgun (WGS) entry which is preliminary data.</text>
</comment>
<keyword evidence="1" id="KW-0812">Transmembrane</keyword>
<feature type="domain" description="FecR protein" evidence="2">
    <location>
        <begin position="102"/>
        <end position="197"/>
    </location>
</feature>
<dbReference type="EMBL" id="WVHS01000001">
    <property type="protein sequence ID" value="MXV13770.1"/>
    <property type="molecule type" value="Genomic_DNA"/>
</dbReference>
<dbReference type="Pfam" id="PF16344">
    <property type="entry name" value="FecR_C"/>
    <property type="match status" value="1"/>
</dbReference>
<feature type="domain" description="Protein FecR C-terminal" evidence="3">
    <location>
        <begin position="259"/>
        <end position="326"/>
    </location>
</feature>
<feature type="transmembrane region" description="Helical" evidence="1">
    <location>
        <begin position="72"/>
        <end position="90"/>
    </location>
</feature>
<dbReference type="RefSeq" id="WP_160904800.1">
    <property type="nucleotide sequence ID" value="NZ_WVHS01000001.1"/>
</dbReference>
<reference evidence="4 5" key="1">
    <citation type="submission" date="2019-11" db="EMBL/GenBank/DDBJ databases">
        <title>Pedobacter sp. HMF7056 Genome sequencing and assembly.</title>
        <authorList>
            <person name="Kang H."/>
            <person name="Kim H."/>
            <person name="Joh K."/>
        </authorList>
    </citation>
    <scope>NUCLEOTIDE SEQUENCE [LARGE SCALE GENOMIC DNA]</scope>
    <source>
        <strain evidence="4 5">HMF7056</strain>
    </source>
</reference>
<dbReference type="InterPro" id="IPR032508">
    <property type="entry name" value="FecR_C"/>
</dbReference>